<dbReference type="PANTHER" id="PTHR30290:SF10">
    <property type="entry name" value="PERIPLASMIC OLIGOPEPTIDE-BINDING PROTEIN-RELATED"/>
    <property type="match status" value="1"/>
</dbReference>
<feature type="domain" description="Solute-binding protein family 5" evidence="7">
    <location>
        <begin position="120"/>
        <end position="503"/>
    </location>
</feature>
<dbReference type="PANTHER" id="PTHR30290">
    <property type="entry name" value="PERIPLASMIC BINDING COMPONENT OF ABC TRANSPORTER"/>
    <property type="match status" value="1"/>
</dbReference>
<comment type="similarity">
    <text evidence="2">Belongs to the bacterial solute-binding protein 5 family.</text>
</comment>
<dbReference type="AlphaFoldDB" id="A0A8J6MEH6"/>
<dbReference type="Pfam" id="PF00496">
    <property type="entry name" value="SBP_bac_5"/>
    <property type="match status" value="1"/>
</dbReference>
<evidence type="ECO:0000256" key="2">
    <source>
        <dbReference type="ARBA" id="ARBA00005695"/>
    </source>
</evidence>
<dbReference type="GO" id="GO:0043190">
    <property type="term" value="C:ATP-binding cassette (ABC) transporter complex"/>
    <property type="evidence" value="ECO:0007669"/>
    <property type="project" value="InterPro"/>
</dbReference>
<dbReference type="PROSITE" id="PS51257">
    <property type="entry name" value="PROKAR_LIPOPROTEIN"/>
    <property type="match status" value="1"/>
</dbReference>
<feature type="signal peptide" evidence="6">
    <location>
        <begin position="1"/>
        <end position="21"/>
    </location>
</feature>
<dbReference type="FunFam" id="3.90.76.10:FF:000001">
    <property type="entry name" value="Oligopeptide ABC transporter substrate-binding protein"/>
    <property type="match status" value="1"/>
</dbReference>
<protein>
    <submittedName>
        <fullName evidence="8">Peptide ABC transporter substrate-binding protein</fullName>
    </submittedName>
</protein>
<accession>A0A8J6MEH6</accession>
<reference evidence="8" key="1">
    <citation type="submission" date="2020-08" db="EMBL/GenBank/DDBJ databases">
        <title>Genome public.</title>
        <authorList>
            <person name="Liu C."/>
            <person name="Sun Q."/>
        </authorList>
    </citation>
    <scope>NUCLEOTIDE SEQUENCE</scope>
    <source>
        <strain evidence="8">NSJ-51</strain>
    </source>
</reference>
<dbReference type="Gene3D" id="3.90.76.10">
    <property type="entry name" value="Dipeptide-binding Protein, Domain 1"/>
    <property type="match status" value="1"/>
</dbReference>
<name>A0A8J6MEH6_9FIRM</name>
<dbReference type="RefSeq" id="WP_186906785.1">
    <property type="nucleotide sequence ID" value="NZ_JACOPP010000003.1"/>
</dbReference>
<comment type="caution">
    <text evidence="8">The sequence shown here is derived from an EMBL/GenBank/DDBJ whole genome shotgun (WGS) entry which is preliminary data.</text>
</comment>
<dbReference type="InterPro" id="IPR000914">
    <property type="entry name" value="SBP_5_dom"/>
</dbReference>
<evidence type="ECO:0000313" key="8">
    <source>
        <dbReference type="EMBL" id="MBC5732888.1"/>
    </source>
</evidence>
<dbReference type="EMBL" id="JACOPP010000003">
    <property type="protein sequence ID" value="MBC5732888.1"/>
    <property type="molecule type" value="Genomic_DNA"/>
</dbReference>
<evidence type="ECO:0000256" key="1">
    <source>
        <dbReference type="ARBA" id="ARBA00004196"/>
    </source>
</evidence>
<evidence type="ECO:0000259" key="7">
    <source>
        <dbReference type="Pfam" id="PF00496"/>
    </source>
</evidence>
<dbReference type="Gene3D" id="3.10.105.10">
    <property type="entry name" value="Dipeptide-binding Protein, Domain 3"/>
    <property type="match status" value="1"/>
</dbReference>
<evidence type="ECO:0000256" key="6">
    <source>
        <dbReference type="SAM" id="SignalP"/>
    </source>
</evidence>
<dbReference type="GO" id="GO:0030288">
    <property type="term" value="C:outer membrane-bounded periplasmic space"/>
    <property type="evidence" value="ECO:0007669"/>
    <property type="project" value="UniProtKB-ARBA"/>
</dbReference>
<comment type="subcellular location">
    <subcellularLocation>
        <location evidence="1">Cell envelope</location>
    </subcellularLocation>
</comment>
<keyword evidence="3" id="KW-0813">Transport</keyword>
<dbReference type="SUPFAM" id="SSF53850">
    <property type="entry name" value="Periplasmic binding protein-like II"/>
    <property type="match status" value="1"/>
</dbReference>
<evidence type="ECO:0000256" key="3">
    <source>
        <dbReference type="ARBA" id="ARBA00022448"/>
    </source>
</evidence>
<proteinExistence type="inferred from homology"/>
<feature type="compositionally biased region" description="Low complexity" evidence="5">
    <location>
        <begin position="29"/>
        <end position="50"/>
    </location>
</feature>
<dbReference type="GO" id="GO:1904680">
    <property type="term" value="F:peptide transmembrane transporter activity"/>
    <property type="evidence" value="ECO:0007669"/>
    <property type="project" value="TreeGrafter"/>
</dbReference>
<evidence type="ECO:0000313" key="9">
    <source>
        <dbReference type="Proteomes" id="UP000661435"/>
    </source>
</evidence>
<organism evidence="8 9">
    <name type="scientific">Lawsonibacter hominis</name>
    <dbReference type="NCBI Taxonomy" id="2763053"/>
    <lineage>
        <taxon>Bacteria</taxon>
        <taxon>Bacillati</taxon>
        <taxon>Bacillota</taxon>
        <taxon>Clostridia</taxon>
        <taxon>Eubacteriales</taxon>
        <taxon>Oscillospiraceae</taxon>
        <taxon>Lawsonibacter</taxon>
    </lineage>
</organism>
<feature type="region of interest" description="Disordered" evidence="5">
    <location>
        <begin position="27"/>
        <end position="50"/>
    </location>
</feature>
<keyword evidence="4 6" id="KW-0732">Signal</keyword>
<dbReference type="CDD" id="cd08504">
    <property type="entry name" value="PBP2_OppA"/>
    <property type="match status" value="1"/>
</dbReference>
<dbReference type="Gene3D" id="3.40.190.10">
    <property type="entry name" value="Periplasmic binding protein-like II"/>
    <property type="match status" value="1"/>
</dbReference>
<evidence type="ECO:0000256" key="5">
    <source>
        <dbReference type="SAM" id="MobiDB-lite"/>
    </source>
</evidence>
<evidence type="ECO:0000256" key="4">
    <source>
        <dbReference type="ARBA" id="ARBA00022729"/>
    </source>
</evidence>
<keyword evidence="9" id="KW-1185">Reference proteome</keyword>
<dbReference type="InterPro" id="IPR039424">
    <property type="entry name" value="SBP_5"/>
</dbReference>
<dbReference type="Proteomes" id="UP000661435">
    <property type="component" value="Unassembled WGS sequence"/>
</dbReference>
<dbReference type="FunFam" id="3.10.105.10:FF:000001">
    <property type="entry name" value="Oligopeptide ABC transporter, oligopeptide-binding protein"/>
    <property type="match status" value="1"/>
</dbReference>
<dbReference type="PIRSF" id="PIRSF002741">
    <property type="entry name" value="MppA"/>
    <property type="match status" value="1"/>
</dbReference>
<dbReference type="GO" id="GO:0015833">
    <property type="term" value="P:peptide transport"/>
    <property type="evidence" value="ECO:0007669"/>
    <property type="project" value="TreeGrafter"/>
</dbReference>
<dbReference type="InterPro" id="IPR030678">
    <property type="entry name" value="Peptide/Ni-bd"/>
</dbReference>
<sequence>MKKTKLLSLLLSVIFVVSLLAGCGGGGTAETTAPESTAPETTAPETTAPSDGAYEITLNIASEPQSIDPALNSAVDGAIMLGHMFEGLMKWEDSGVEANGSDGTANNAALTYGQAASYEKAENADGTVTYTFTLRDDAMWSDGQPVTAQDFVYSWQRLVTPETAADYNYMIDCVVNANEIMAGEKEPSELGVSAPDEHTFVVTLVNDLPYFTEICAFPATFPVRQDMIEAAGDQWTFDTATYLSNGPYTMTAWNHNSEIIMEPNQYYYDVANLGPDKITFKLMDDQNAMLSGFNSGELDFIEDVPQAEIAGLIASGDLKIVDYIGTYYVCYQTQKAPFDNPKVRQAFTLAVDRTYIVNQVTQSGQVEAGGFVPAGVYDAEGASGADFRTNGGDYYAPTDADYEANCELARQLLAEAGYPNGEGFPVVEYLYNTSDAHKAVAEALQYMWETELGVTVTLNNQEWAVFLQTRKDGDYSIARNGWIADYNDPMSFLDMWLTGGGNNDAQYVNPEYDALIQAAKSTTDPAERMQAMHDAEDIIIGQDWALNPLYFYTQKYMISDRINGMYYTPLGYFFFTYAQPNA</sequence>
<gene>
    <name evidence="8" type="ORF">H8S57_03975</name>
</gene>
<feature type="chain" id="PRO_5039642229" evidence="6">
    <location>
        <begin position="22"/>
        <end position="582"/>
    </location>
</feature>